<keyword evidence="10" id="KW-1185">Reference proteome</keyword>
<dbReference type="PROSITE" id="PS50893">
    <property type="entry name" value="ABC_TRANSPORTER_2"/>
    <property type="match status" value="1"/>
</dbReference>
<dbReference type="GO" id="GO:0031460">
    <property type="term" value="P:glycine betaine transport"/>
    <property type="evidence" value="ECO:0007669"/>
    <property type="project" value="InterPro"/>
</dbReference>
<evidence type="ECO:0000256" key="6">
    <source>
        <dbReference type="ARBA" id="ARBA00066388"/>
    </source>
</evidence>
<feature type="region of interest" description="Disordered" evidence="7">
    <location>
        <begin position="1"/>
        <end position="31"/>
    </location>
</feature>
<dbReference type="SMART" id="SM00382">
    <property type="entry name" value="AAA"/>
    <property type="match status" value="1"/>
</dbReference>
<dbReference type="InterPro" id="IPR003439">
    <property type="entry name" value="ABC_transporter-like_ATP-bd"/>
</dbReference>
<dbReference type="InterPro" id="IPR017871">
    <property type="entry name" value="ABC_transporter-like_CS"/>
</dbReference>
<dbReference type="EC" id="7.6.2.9" evidence="6"/>
<dbReference type="GO" id="GO:0016020">
    <property type="term" value="C:membrane"/>
    <property type="evidence" value="ECO:0007669"/>
    <property type="project" value="InterPro"/>
</dbReference>
<dbReference type="InterPro" id="IPR005892">
    <property type="entry name" value="Gly-betaine_transp_ATP-bd"/>
</dbReference>
<dbReference type="Pfam" id="PF00571">
    <property type="entry name" value="CBS"/>
    <property type="match status" value="1"/>
</dbReference>
<evidence type="ECO:0000256" key="2">
    <source>
        <dbReference type="ARBA" id="ARBA00022448"/>
    </source>
</evidence>
<dbReference type="GO" id="GO:0005524">
    <property type="term" value="F:ATP binding"/>
    <property type="evidence" value="ECO:0007669"/>
    <property type="project" value="UniProtKB-KW"/>
</dbReference>
<dbReference type="NCBIfam" id="TIGR01186">
    <property type="entry name" value="proV"/>
    <property type="match status" value="1"/>
</dbReference>
<dbReference type="PANTHER" id="PTHR43117:SF4">
    <property type="entry name" value="OSMOPROTECTANT IMPORT ATP-BINDING PROTEIN OSMV"/>
    <property type="match status" value="1"/>
</dbReference>
<protein>
    <recommendedName>
        <fullName evidence="6">ABC-type quaternary amine transporter</fullName>
        <ecNumber evidence="6">7.6.2.9</ecNumber>
    </recommendedName>
</protein>
<dbReference type="SUPFAM" id="SSF54631">
    <property type="entry name" value="CBS-domain pair"/>
    <property type="match status" value="1"/>
</dbReference>
<dbReference type="InterPro" id="IPR046342">
    <property type="entry name" value="CBS_dom_sf"/>
</dbReference>
<dbReference type="InterPro" id="IPR003593">
    <property type="entry name" value="AAA+_ATPase"/>
</dbReference>
<dbReference type="Gene3D" id="3.10.580.10">
    <property type="entry name" value="CBS-domain"/>
    <property type="match status" value="1"/>
</dbReference>
<gene>
    <name evidence="9" type="ORF">KDA82_08320</name>
</gene>
<dbReference type="InterPro" id="IPR027417">
    <property type="entry name" value="P-loop_NTPase"/>
</dbReference>
<accession>A0A8T4IM28</accession>
<dbReference type="AlphaFoldDB" id="A0A8T4IM28"/>
<dbReference type="GO" id="GO:0016887">
    <property type="term" value="F:ATP hydrolysis activity"/>
    <property type="evidence" value="ECO:0007669"/>
    <property type="project" value="InterPro"/>
</dbReference>
<dbReference type="Gene3D" id="3.40.50.300">
    <property type="entry name" value="P-loop containing nucleotide triphosphate hydrolases"/>
    <property type="match status" value="1"/>
</dbReference>
<evidence type="ECO:0000259" key="8">
    <source>
        <dbReference type="PROSITE" id="PS50893"/>
    </source>
</evidence>
<evidence type="ECO:0000313" key="10">
    <source>
        <dbReference type="Proteomes" id="UP000675554"/>
    </source>
</evidence>
<feature type="domain" description="ABC transporter" evidence="8">
    <location>
        <begin position="34"/>
        <end position="271"/>
    </location>
</feature>
<evidence type="ECO:0000256" key="4">
    <source>
        <dbReference type="ARBA" id="ARBA00022741"/>
    </source>
</evidence>
<keyword evidence="3" id="KW-0677">Repeat</keyword>
<organism evidence="9 10">
    <name type="scientific">Streptomyces daliensis</name>
    <dbReference type="NCBI Taxonomy" id="299421"/>
    <lineage>
        <taxon>Bacteria</taxon>
        <taxon>Bacillati</taxon>
        <taxon>Actinomycetota</taxon>
        <taxon>Actinomycetes</taxon>
        <taxon>Kitasatosporales</taxon>
        <taxon>Streptomycetaceae</taxon>
        <taxon>Streptomyces</taxon>
    </lineage>
</organism>
<dbReference type="InterPro" id="IPR000644">
    <property type="entry name" value="CBS_dom"/>
</dbReference>
<keyword evidence="2" id="KW-0813">Transport</keyword>
<evidence type="ECO:0000313" key="9">
    <source>
        <dbReference type="EMBL" id="MBR7673019.1"/>
    </source>
</evidence>
<proteinExistence type="inferred from homology"/>
<comment type="caution">
    <text evidence="9">The sequence shown here is derived from an EMBL/GenBank/DDBJ whole genome shotgun (WGS) entry which is preliminary data.</text>
</comment>
<comment type="similarity">
    <text evidence="1">Belongs to the ABC transporter superfamily.</text>
</comment>
<dbReference type="Proteomes" id="UP000675554">
    <property type="component" value="Unassembled WGS sequence"/>
</dbReference>
<sequence>MPETPETPGTPETPETPAPAAGGPARGPASGATIRLEGLTKRYPGSALPAVDNVTMEIGAGELVVFVGPSGCGKSTTLKMINRLIEPTSGRIKIGDEDVTDMDAVKLRRKIGYAIQSSGLFPHMTVAQNIAQVPKMTGWSRSKVTARVEEMLDLVGLDPGEFRNRYPRQLSGGQQQRVGVARALAADPPVLLMDEPFGAVDPITRDHLQDELIRLQHELRKTIVFVTHDFDEAIKLGDRIAVLREQSHIAQFDAPEAILTNPADDFVSGFVGAGAALKRLNLTRVRDVGVVDFPTVTVEEPLQEIFDSLRSGTHNEVLLLDKRRRPYKWLRRGDLMRAKGSLARAGTLVNDTVTRDATLRDALEAVLTDNAGRVAVTGRRGEYIGVVDMETLMNSVHELLDADRLEAIEHQHQLEEQRAERTRAAQEGLA</sequence>
<dbReference type="GO" id="GO:0015418">
    <property type="term" value="F:ABC-type quaternary ammonium compound transporting activity"/>
    <property type="evidence" value="ECO:0007669"/>
    <property type="project" value="UniProtKB-EC"/>
</dbReference>
<dbReference type="PROSITE" id="PS00211">
    <property type="entry name" value="ABC_TRANSPORTER_1"/>
    <property type="match status" value="1"/>
</dbReference>
<dbReference type="FunFam" id="3.40.50.300:FF:000425">
    <property type="entry name" value="Probable ABC transporter, ATP-binding subunit"/>
    <property type="match status" value="1"/>
</dbReference>
<evidence type="ECO:0000256" key="3">
    <source>
        <dbReference type="ARBA" id="ARBA00022737"/>
    </source>
</evidence>
<reference evidence="9" key="1">
    <citation type="submission" date="2021-04" db="EMBL/GenBank/DDBJ databases">
        <title>Sequencing of actinobacteria type strains.</title>
        <authorList>
            <person name="Nguyen G.-S."/>
            <person name="Wentzel A."/>
        </authorList>
    </citation>
    <scope>NUCLEOTIDE SEQUENCE</scope>
    <source>
        <strain evidence="9">DSM 42095</strain>
    </source>
</reference>
<dbReference type="EMBL" id="JAGSMN010000156">
    <property type="protein sequence ID" value="MBR7673019.1"/>
    <property type="molecule type" value="Genomic_DNA"/>
</dbReference>
<evidence type="ECO:0000256" key="1">
    <source>
        <dbReference type="ARBA" id="ARBA00005417"/>
    </source>
</evidence>
<dbReference type="PANTHER" id="PTHR43117">
    <property type="entry name" value="OSMOPROTECTANT IMPORT ATP-BINDING PROTEIN OSMV"/>
    <property type="match status" value="1"/>
</dbReference>
<keyword evidence="4" id="KW-0547">Nucleotide-binding</keyword>
<dbReference type="SUPFAM" id="SSF52540">
    <property type="entry name" value="P-loop containing nucleoside triphosphate hydrolases"/>
    <property type="match status" value="1"/>
</dbReference>
<dbReference type="Pfam" id="PF00005">
    <property type="entry name" value="ABC_tran"/>
    <property type="match status" value="1"/>
</dbReference>
<evidence type="ECO:0000256" key="5">
    <source>
        <dbReference type="ARBA" id="ARBA00022840"/>
    </source>
</evidence>
<keyword evidence="5 9" id="KW-0067">ATP-binding</keyword>
<name>A0A8T4IM28_9ACTN</name>
<evidence type="ECO:0000256" key="7">
    <source>
        <dbReference type="SAM" id="MobiDB-lite"/>
    </source>
</evidence>